<keyword evidence="8 13" id="KW-0406">Ion transport</keyword>
<comment type="caution">
    <text evidence="16">The sequence shown here is derived from an EMBL/GenBank/DDBJ whole genome shotgun (WGS) entry which is preliminary data.</text>
</comment>
<gene>
    <name evidence="16" type="ORF">PMAYCL1PPCAC_30133</name>
</gene>
<feature type="region of interest" description="Disordered" evidence="14">
    <location>
        <begin position="541"/>
        <end position="575"/>
    </location>
</feature>
<dbReference type="PANTHER" id="PTHR11690">
    <property type="entry name" value="AMILORIDE-SENSITIVE SODIUM CHANNEL-RELATED"/>
    <property type="match status" value="1"/>
</dbReference>
<evidence type="ECO:0000256" key="4">
    <source>
        <dbReference type="ARBA" id="ARBA00022461"/>
    </source>
</evidence>
<dbReference type="Proteomes" id="UP001328107">
    <property type="component" value="Unassembled WGS sequence"/>
</dbReference>
<name>A0AAN5IBF8_9BILA</name>
<comment type="subcellular location">
    <subcellularLocation>
        <location evidence="1">Membrane</location>
        <topology evidence="1">Multi-pass membrane protein</topology>
    </subcellularLocation>
</comment>
<evidence type="ECO:0000256" key="13">
    <source>
        <dbReference type="RuleBase" id="RU000679"/>
    </source>
</evidence>
<dbReference type="PANTHER" id="PTHR11690:SF227">
    <property type="entry name" value="AMILORIDE-SENSITIVE SODIUM CHANNEL"/>
    <property type="match status" value="1"/>
</dbReference>
<keyword evidence="9 15" id="KW-0472">Membrane</keyword>
<keyword evidence="12 13" id="KW-0407">Ion channel</keyword>
<dbReference type="InterPro" id="IPR001873">
    <property type="entry name" value="ENaC"/>
</dbReference>
<evidence type="ECO:0000256" key="2">
    <source>
        <dbReference type="ARBA" id="ARBA00007193"/>
    </source>
</evidence>
<keyword evidence="17" id="KW-1185">Reference proteome</keyword>
<feature type="compositionally biased region" description="Polar residues" evidence="14">
    <location>
        <begin position="565"/>
        <end position="575"/>
    </location>
</feature>
<evidence type="ECO:0000256" key="9">
    <source>
        <dbReference type="ARBA" id="ARBA00023136"/>
    </source>
</evidence>
<sequence>MLTTYNIFRSIQSSEEPPDPNRRRRRNTVFTMADKERRSSNKTPSCADAFCGKEFKQYAFITIIIVLAVLTIKDVVELVKSYVENGKNSEISMVFNDSMLLPNFTFCISKDQAFSHFTINATEPVDEWDRVVDEQLAEFDTKEKFLKEMWDWKLVYEAYDLVASLASMERETTAHGAARTFNLFKNSPRLAGKRLTAKKWLGAIAERNVTFLEFQQKVGTECLRRSMQRFVRNTYDEDDVIKTNLKITWISAMQMCFQPTWTQENYREIKDQGNFFSLMLSHNTDKDEAYECMSVDLHGRPASLGRFMEGKGRAKDGFTSELCLGMRHTVSVEVRARYQMLENDDDGTKCRDVQDDQDTEFNCRGRCRMNLIREFCGCTGNTLAHLVKEDSELDKYPLCDYVSCDIDVQQGNFTEDDCTEKCYRDCLQIRYDIDHESLGRMARPDLTLIELQWGSFEYLNMEQKWEWTVATFIAALGGSIGMWLGLSILSLIQGGSYLFTMCSKRLKKKRAEQRIAAAEAEGGGKKTSKKLSIGANPFASPYEVQASPMPTHENGKFKGPPPQYHSPNSTSIQVE</sequence>
<evidence type="ECO:0000256" key="3">
    <source>
        <dbReference type="ARBA" id="ARBA00022448"/>
    </source>
</evidence>
<dbReference type="GO" id="GO:0015280">
    <property type="term" value="F:ligand-gated sodium channel activity"/>
    <property type="evidence" value="ECO:0007669"/>
    <property type="project" value="TreeGrafter"/>
</dbReference>
<evidence type="ECO:0000256" key="8">
    <source>
        <dbReference type="ARBA" id="ARBA00023065"/>
    </source>
</evidence>
<keyword evidence="6 15" id="KW-1133">Transmembrane helix</keyword>
<reference evidence="17" key="1">
    <citation type="submission" date="2022-10" db="EMBL/GenBank/DDBJ databases">
        <title>Genome assembly of Pristionchus species.</title>
        <authorList>
            <person name="Yoshida K."/>
            <person name="Sommer R.J."/>
        </authorList>
    </citation>
    <scope>NUCLEOTIDE SEQUENCE [LARGE SCALE GENOMIC DNA]</scope>
    <source>
        <strain evidence="17">RS5460</strain>
    </source>
</reference>
<evidence type="ECO:0000256" key="12">
    <source>
        <dbReference type="ARBA" id="ARBA00023303"/>
    </source>
</evidence>
<protein>
    <submittedName>
        <fullName evidence="16">Uncharacterized protein</fullName>
    </submittedName>
</protein>
<evidence type="ECO:0000256" key="6">
    <source>
        <dbReference type="ARBA" id="ARBA00022989"/>
    </source>
</evidence>
<evidence type="ECO:0000313" key="16">
    <source>
        <dbReference type="EMBL" id="GMR59938.1"/>
    </source>
</evidence>
<evidence type="ECO:0000256" key="14">
    <source>
        <dbReference type="SAM" id="MobiDB-lite"/>
    </source>
</evidence>
<feature type="transmembrane region" description="Helical" evidence="15">
    <location>
        <begin position="467"/>
        <end position="500"/>
    </location>
</feature>
<evidence type="ECO:0000256" key="1">
    <source>
        <dbReference type="ARBA" id="ARBA00004141"/>
    </source>
</evidence>
<evidence type="ECO:0000256" key="15">
    <source>
        <dbReference type="SAM" id="Phobius"/>
    </source>
</evidence>
<evidence type="ECO:0000256" key="10">
    <source>
        <dbReference type="ARBA" id="ARBA00023180"/>
    </source>
</evidence>
<dbReference type="EMBL" id="BTRK01000006">
    <property type="protein sequence ID" value="GMR59938.1"/>
    <property type="molecule type" value="Genomic_DNA"/>
</dbReference>
<dbReference type="GO" id="GO:0005886">
    <property type="term" value="C:plasma membrane"/>
    <property type="evidence" value="ECO:0007669"/>
    <property type="project" value="TreeGrafter"/>
</dbReference>
<keyword evidence="3 13" id="KW-0813">Transport</keyword>
<keyword evidence="5 13" id="KW-0812">Transmembrane</keyword>
<evidence type="ECO:0000256" key="7">
    <source>
        <dbReference type="ARBA" id="ARBA00023053"/>
    </source>
</evidence>
<organism evidence="16 17">
    <name type="scientific">Pristionchus mayeri</name>
    <dbReference type="NCBI Taxonomy" id="1317129"/>
    <lineage>
        <taxon>Eukaryota</taxon>
        <taxon>Metazoa</taxon>
        <taxon>Ecdysozoa</taxon>
        <taxon>Nematoda</taxon>
        <taxon>Chromadorea</taxon>
        <taxon>Rhabditida</taxon>
        <taxon>Rhabditina</taxon>
        <taxon>Diplogasteromorpha</taxon>
        <taxon>Diplogasteroidea</taxon>
        <taxon>Neodiplogasteridae</taxon>
        <taxon>Pristionchus</taxon>
    </lineage>
</organism>
<dbReference type="AlphaFoldDB" id="A0AAN5IBF8"/>
<keyword evidence="11 13" id="KW-0739">Sodium transport</keyword>
<comment type="similarity">
    <text evidence="2 13">Belongs to the amiloride-sensitive sodium channel (TC 1.A.6) family.</text>
</comment>
<keyword evidence="10" id="KW-0325">Glycoprotein</keyword>
<proteinExistence type="inferred from homology"/>
<dbReference type="Pfam" id="PF00858">
    <property type="entry name" value="ASC"/>
    <property type="match status" value="1"/>
</dbReference>
<keyword evidence="4 13" id="KW-0894">Sodium channel</keyword>
<accession>A0AAN5IBF8</accession>
<dbReference type="Gene3D" id="1.10.287.770">
    <property type="entry name" value="YojJ-like"/>
    <property type="match status" value="1"/>
</dbReference>
<evidence type="ECO:0000313" key="17">
    <source>
        <dbReference type="Proteomes" id="UP001328107"/>
    </source>
</evidence>
<keyword evidence="7" id="KW-0915">Sodium</keyword>
<evidence type="ECO:0000256" key="11">
    <source>
        <dbReference type="ARBA" id="ARBA00023201"/>
    </source>
</evidence>
<evidence type="ECO:0000256" key="5">
    <source>
        <dbReference type="ARBA" id="ARBA00022692"/>
    </source>
</evidence>